<evidence type="ECO:0000256" key="3">
    <source>
        <dbReference type="ARBA" id="ARBA00023163"/>
    </source>
</evidence>
<dbReference type="SUPFAM" id="SSF46894">
    <property type="entry name" value="C-terminal effector domain of the bipartite response regulators"/>
    <property type="match status" value="1"/>
</dbReference>
<feature type="domain" description="HTH luxR-type" evidence="4">
    <location>
        <begin position="184"/>
        <end position="249"/>
    </location>
</feature>
<evidence type="ECO:0000256" key="2">
    <source>
        <dbReference type="ARBA" id="ARBA00023125"/>
    </source>
</evidence>
<evidence type="ECO:0000256" key="1">
    <source>
        <dbReference type="ARBA" id="ARBA00023015"/>
    </source>
</evidence>
<keyword evidence="1" id="KW-0805">Transcription regulation</keyword>
<keyword evidence="2" id="KW-0238">DNA-binding</keyword>
<dbReference type="InterPro" id="IPR036693">
    <property type="entry name" value="TF_LuxR_autoind-bd_dom_sf"/>
</dbReference>
<reference evidence="5 6" key="1">
    <citation type="submission" date="2023-05" db="EMBL/GenBank/DDBJ databases">
        <authorList>
            <person name="Guo Y."/>
        </authorList>
    </citation>
    <scope>NUCLEOTIDE SEQUENCE [LARGE SCALE GENOMIC DNA]</scope>
    <source>
        <strain evidence="5 6">GR2756</strain>
    </source>
</reference>
<dbReference type="InterPro" id="IPR000792">
    <property type="entry name" value="Tscrpt_reg_LuxR_C"/>
</dbReference>
<dbReference type="EMBL" id="JAVUPU010000008">
    <property type="protein sequence ID" value="MDT9600244.1"/>
    <property type="molecule type" value="Genomic_DNA"/>
</dbReference>
<dbReference type="Pfam" id="PF00196">
    <property type="entry name" value="GerE"/>
    <property type="match status" value="1"/>
</dbReference>
<dbReference type="InterPro" id="IPR016032">
    <property type="entry name" value="Sig_transdc_resp-reg_C-effctor"/>
</dbReference>
<dbReference type="PROSITE" id="PS50043">
    <property type="entry name" value="HTH_LUXR_2"/>
    <property type="match status" value="1"/>
</dbReference>
<comment type="caution">
    <text evidence="5">The sequence shown here is derived from an EMBL/GenBank/DDBJ whole genome shotgun (WGS) entry which is preliminary data.</text>
</comment>
<evidence type="ECO:0000313" key="6">
    <source>
        <dbReference type="Proteomes" id="UP001259572"/>
    </source>
</evidence>
<organism evidence="5 6">
    <name type="scientific">Sphingosinicella rhizophila</name>
    <dbReference type="NCBI Taxonomy" id="3050082"/>
    <lineage>
        <taxon>Bacteria</taxon>
        <taxon>Pseudomonadati</taxon>
        <taxon>Pseudomonadota</taxon>
        <taxon>Alphaproteobacteria</taxon>
        <taxon>Sphingomonadales</taxon>
        <taxon>Sphingosinicellaceae</taxon>
        <taxon>Sphingosinicella</taxon>
    </lineage>
</organism>
<gene>
    <name evidence="5" type="ORF">RQX22_14885</name>
</gene>
<evidence type="ECO:0000313" key="5">
    <source>
        <dbReference type="EMBL" id="MDT9600244.1"/>
    </source>
</evidence>
<dbReference type="PANTHER" id="PTHR44688">
    <property type="entry name" value="DNA-BINDING TRANSCRIPTIONAL ACTIVATOR DEVR_DOSR"/>
    <property type="match status" value="1"/>
</dbReference>
<keyword evidence="3" id="KW-0804">Transcription</keyword>
<dbReference type="InterPro" id="IPR036388">
    <property type="entry name" value="WH-like_DNA-bd_sf"/>
</dbReference>
<dbReference type="Gene3D" id="1.10.10.10">
    <property type="entry name" value="Winged helix-like DNA-binding domain superfamily/Winged helix DNA-binding domain"/>
    <property type="match status" value="1"/>
</dbReference>
<dbReference type="SUPFAM" id="SSF75516">
    <property type="entry name" value="Pheromone-binding domain of LuxR-like quorum-sensing transcription factors"/>
    <property type="match status" value="1"/>
</dbReference>
<dbReference type="Gene3D" id="3.30.450.80">
    <property type="entry name" value="Transcription factor LuxR-like, autoinducer-binding domain"/>
    <property type="match status" value="1"/>
</dbReference>
<evidence type="ECO:0000259" key="4">
    <source>
        <dbReference type="PROSITE" id="PS50043"/>
    </source>
</evidence>
<dbReference type="RefSeq" id="WP_315727345.1">
    <property type="nucleotide sequence ID" value="NZ_JAVUPU010000008.1"/>
</dbReference>
<dbReference type="Pfam" id="PF03472">
    <property type="entry name" value="Autoind_bind"/>
    <property type="match status" value="1"/>
</dbReference>
<protein>
    <submittedName>
        <fullName evidence="5">LuxR C-terminal-related transcriptional regulator</fullName>
    </submittedName>
</protein>
<dbReference type="Proteomes" id="UP001259572">
    <property type="component" value="Unassembled WGS sequence"/>
</dbReference>
<dbReference type="PANTHER" id="PTHR44688:SF16">
    <property type="entry name" value="DNA-BINDING TRANSCRIPTIONAL ACTIVATOR DEVR_DOSR"/>
    <property type="match status" value="1"/>
</dbReference>
<proteinExistence type="predicted"/>
<name>A0ABU3QAT4_9SPHN</name>
<accession>A0ABU3QAT4</accession>
<dbReference type="PRINTS" id="PR00038">
    <property type="entry name" value="HTHLUXR"/>
</dbReference>
<keyword evidence="6" id="KW-1185">Reference proteome</keyword>
<dbReference type="SMART" id="SM00421">
    <property type="entry name" value="HTH_LUXR"/>
    <property type="match status" value="1"/>
</dbReference>
<dbReference type="CDD" id="cd06170">
    <property type="entry name" value="LuxR_C_like"/>
    <property type="match status" value="1"/>
</dbReference>
<dbReference type="InterPro" id="IPR005143">
    <property type="entry name" value="TF_LuxR_autoind-bd_dom"/>
</dbReference>
<sequence>MNALEANFSIAEFSEGMQQSKDFSERWDSLVKHLGAYGADQINYGVLDNISFKMAEAPVTFISTMDPEWIGYYGESRFDLHDPHVNFVRQGRLAPYRWSEEILPRIDDDLARDVVVQTVDAGLRSQINMIAPDPLGISSPIGGMTIGSSLRSREFFGCVGGGDLMLVTAASIFHHHSIGEMRRQQVGARPLSTRERDCMSYIALGLRITGIADKMGLNAVTVEMHLRNARKKLRAKTTPQAIARAMMFGDIAL</sequence>